<keyword evidence="4 5" id="KW-0067">ATP-binding</keyword>
<dbReference type="PROSITE" id="PS00108">
    <property type="entry name" value="PROTEIN_KINASE_ST"/>
    <property type="match status" value="1"/>
</dbReference>
<dbReference type="SUPFAM" id="SSF48452">
    <property type="entry name" value="TPR-like"/>
    <property type="match status" value="2"/>
</dbReference>
<dbReference type="PROSITE" id="PS00107">
    <property type="entry name" value="PROTEIN_KINASE_ATP"/>
    <property type="match status" value="1"/>
</dbReference>
<dbReference type="Gene3D" id="3.30.200.20">
    <property type="entry name" value="Phosphorylase Kinase, domain 1"/>
    <property type="match status" value="1"/>
</dbReference>
<keyword evidence="1" id="KW-0808">Transferase</keyword>
<dbReference type="Pfam" id="PF00069">
    <property type="entry name" value="Pkinase"/>
    <property type="match status" value="1"/>
</dbReference>
<evidence type="ECO:0000313" key="9">
    <source>
        <dbReference type="Proteomes" id="UP001221686"/>
    </source>
</evidence>
<evidence type="ECO:0000256" key="5">
    <source>
        <dbReference type="PROSITE-ProRule" id="PRU10141"/>
    </source>
</evidence>
<name>A0ABT5E6W8_9BACT</name>
<dbReference type="CDD" id="cd14014">
    <property type="entry name" value="STKc_PknB_like"/>
    <property type="match status" value="1"/>
</dbReference>
<accession>A0ABT5E6W8</accession>
<keyword evidence="6" id="KW-0175">Coiled coil</keyword>
<feature type="binding site" evidence="5">
    <location>
        <position position="96"/>
    </location>
    <ligand>
        <name>ATP</name>
        <dbReference type="ChEBI" id="CHEBI:30616"/>
    </ligand>
</feature>
<dbReference type="InterPro" id="IPR000719">
    <property type="entry name" value="Prot_kinase_dom"/>
</dbReference>
<dbReference type="PANTHER" id="PTHR43289">
    <property type="entry name" value="MITOGEN-ACTIVATED PROTEIN KINASE KINASE KINASE 20-RELATED"/>
    <property type="match status" value="1"/>
</dbReference>
<keyword evidence="9" id="KW-1185">Reference proteome</keyword>
<dbReference type="GO" id="GO:0016301">
    <property type="term" value="F:kinase activity"/>
    <property type="evidence" value="ECO:0007669"/>
    <property type="project" value="UniProtKB-KW"/>
</dbReference>
<evidence type="ECO:0000256" key="4">
    <source>
        <dbReference type="ARBA" id="ARBA00022840"/>
    </source>
</evidence>
<dbReference type="InterPro" id="IPR017441">
    <property type="entry name" value="Protein_kinase_ATP_BS"/>
</dbReference>
<dbReference type="InterPro" id="IPR011990">
    <property type="entry name" value="TPR-like_helical_dom_sf"/>
</dbReference>
<dbReference type="PROSITE" id="PS50011">
    <property type="entry name" value="PROTEIN_KINASE_DOM"/>
    <property type="match status" value="1"/>
</dbReference>
<keyword evidence="3 8" id="KW-0418">Kinase</keyword>
<evidence type="ECO:0000256" key="3">
    <source>
        <dbReference type="ARBA" id="ARBA00022777"/>
    </source>
</evidence>
<feature type="domain" description="Protein kinase" evidence="7">
    <location>
        <begin position="67"/>
        <end position="348"/>
    </location>
</feature>
<dbReference type="EMBL" id="JAQNDL010000003">
    <property type="protein sequence ID" value="MDC0721145.1"/>
    <property type="molecule type" value="Genomic_DNA"/>
</dbReference>
<dbReference type="Gene3D" id="1.10.510.10">
    <property type="entry name" value="Transferase(Phosphotransferase) domain 1"/>
    <property type="match status" value="1"/>
</dbReference>
<evidence type="ECO:0000259" key="7">
    <source>
        <dbReference type="PROSITE" id="PS50011"/>
    </source>
</evidence>
<evidence type="ECO:0000313" key="8">
    <source>
        <dbReference type="EMBL" id="MDC0721145.1"/>
    </source>
</evidence>
<feature type="coiled-coil region" evidence="6">
    <location>
        <begin position="771"/>
        <end position="798"/>
    </location>
</feature>
<dbReference type="Gene3D" id="1.25.40.10">
    <property type="entry name" value="Tetratricopeptide repeat domain"/>
    <property type="match status" value="3"/>
</dbReference>
<dbReference type="SUPFAM" id="SSF56112">
    <property type="entry name" value="Protein kinase-like (PK-like)"/>
    <property type="match status" value="1"/>
</dbReference>
<evidence type="ECO:0000256" key="1">
    <source>
        <dbReference type="ARBA" id="ARBA00022679"/>
    </source>
</evidence>
<comment type="caution">
    <text evidence="8">The sequence shown here is derived from an EMBL/GenBank/DDBJ whole genome shotgun (WGS) entry which is preliminary data.</text>
</comment>
<dbReference type="SMART" id="SM00028">
    <property type="entry name" value="TPR"/>
    <property type="match status" value="4"/>
</dbReference>
<dbReference type="RefSeq" id="WP_272089645.1">
    <property type="nucleotide sequence ID" value="NZ_JAQNDL010000003.1"/>
</dbReference>
<dbReference type="InterPro" id="IPR008271">
    <property type="entry name" value="Ser/Thr_kinase_AS"/>
</dbReference>
<protein>
    <submittedName>
        <fullName evidence="8">Protein kinase</fullName>
    </submittedName>
</protein>
<organism evidence="8 9">
    <name type="scientific">Nannocystis bainbridge</name>
    <dbReference type="NCBI Taxonomy" id="2995303"/>
    <lineage>
        <taxon>Bacteria</taxon>
        <taxon>Pseudomonadati</taxon>
        <taxon>Myxococcota</taxon>
        <taxon>Polyangia</taxon>
        <taxon>Nannocystales</taxon>
        <taxon>Nannocystaceae</taxon>
        <taxon>Nannocystis</taxon>
    </lineage>
</organism>
<dbReference type="Proteomes" id="UP001221686">
    <property type="component" value="Unassembled WGS sequence"/>
</dbReference>
<dbReference type="InterPro" id="IPR019734">
    <property type="entry name" value="TPR_rpt"/>
</dbReference>
<dbReference type="InterPro" id="IPR011009">
    <property type="entry name" value="Kinase-like_dom_sf"/>
</dbReference>
<dbReference type="PANTHER" id="PTHR43289:SF6">
    <property type="entry name" value="SERINE_THREONINE-PROTEIN KINASE NEKL-3"/>
    <property type="match status" value="1"/>
</dbReference>
<evidence type="ECO:0000256" key="6">
    <source>
        <dbReference type="SAM" id="Coils"/>
    </source>
</evidence>
<keyword evidence="2 5" id="KW-0547">Nucleotide-binding</keyword>
<evidence type="ECO:0000256" key="2">
    <source>
        <dbReference type="ARBA" id="ARBA00022741"/>
    </source>
</evidence>
<reference evidence="8 9" key="1">
    <citation type="submission" date="2022-11" db="EMBL/GenBank/DDBJ databases">
        <title>Minimal conservation of predation-associated metabolite biosynthetic gene clusters underscores biosynthetic potential of Myxococcota including descriptions for ten novel species: Archangium lansinium sp. nov., Myxococcus landrumus sp. nov., Nannocystis bai.</title>
        <authorList>
            <person name="Ahearne A."/>
            <person name="Stevens C."/>
            <person name="Dowd S."/>
        </authorList>
    </citation>
    <scope>NUCLEOTIDE SEQUENCE [LARGE SCALE GENOMIC DNA]</scope>
    <source>
        <strain evidence="8 9">BB15-2</strain>
    </source>
</reference>
<sequence length="1025" mass="108079">MSTADDPQYDASGATLLASVSAHASTESGAHAEALRRPPVDEDAYSKQLAKQRLFPKRVGPVKIGRFAVLERLGSGAMGIVYACYDDHLDRKVALKVLRNDTGRDPGLARVRLLREAQAMARLAHPNIVTVFEVGVLEDEVFVAMEFLRGVSLDVWTEQVERPWQEVLAAYLQAGRGLAAAHRAGIIHRDFKPQNVLVTADDVVKVLDFGLARATDGLTHDEALQSLSSGTHDSGRHLIQPLTRTGVVMGTPAYMSPEQHLALPTTGATDQFSFCVSLYQGLYGQLPFPDESMQTLRRAVLHGAIIEPPPGTPVPAHVLGALRRGLAVAPAERFATMELLLAELGRVVGGRRRRIAAAAGVASLVAAASFTTSALLAPPALPTCPDAQVELAGIWDPARAETVRAVVLAVATPYAAEAWATVAPQLDAWATAWAAMREESCHTHASGRQSDVLFDLRMACLDQRRAGFSGVVEALASTDAADLPAAVQSVARLPALDRCADAPALTAAIPPPDDPHTRARVQGLRETLARAEAQETAGRYAQGLELTRATLADAEALGYPPLVSEALLRLGSLEMEAGELAPADAALDRALWTALEFDHAPVAAQASSKRVFLRAARMGQPTAAQGELSLVRALNARVADDVELYGEFLNNIGVVHAVAGASEDAQKAFQAALDLRERHGRERTLKHVETLYNLGRLAEDGGRHSATVPLLRRASALSRALLGERHPVHLRHALGLVRGLLAVGRPAEARALLDALTPGLAGVSGQARALAHRLQGDLALAERDLARARASYEAALQACPEHSDCADQVLAGLGQALALAGDEAAVRSYYGAALAAIEQASGADSPRFTVARVHFGSALGELGQLAEASAHISPAVAGCDGAEGFREVVLCAWAQRSLGAVQRRAGALPAAEASLRAALAGYAAMVPADSFELADVERRLGELALAQDRPGDAIAPLRRAESIYAALAEPAHGPLAQTRLALAAALTGDEARGFAEQALAAFVASGPMFAAEQAEARARVEALPR</sequence>
<gene>
    <name evidence="8" type="ORF">POL25_29840</name>
</gene>
<proteinExistence type="predicted"/>